<keyword evidence="3" id="KW-1185">Reference proteome</keyword>
<feature type="compositionally biased region" description="Polar residues" evidence="1">
    <location>
        <begin position="10"/>
        <end position="24"/>
    </location>
</feature>
<evidence type="ECO:0000313" key="3">
    <source>
        <dbReference type="Proteomes" id="UP000311382"/>
    </source>
</evidence>
<dbReference type="AlphaFoldDB" id="A0A5C5FTW5"/>
<name>A0A5C5FTW5_9BASI</name>
<feature type="compositionally biased region" description="Polar residues" evidence="1">
    <location>
        <begin position="467"/>
        <end position="476"/>
    </location>
</feature>
<protein>
    <recommendedName>
        <fullName evidence="4">Proteophosphoglycan ppg4</fullName>
    </recommendedName>
</protein>
<comment type="caution">
    <text evidence="2">The sequence shown here is derived from an EMBL/GenBank/DDBJ whole genome shotgun (WGS) entry which is preliminary data.</text>
</comment>
<feature type="compositionally biased region" description="Low complexity" evidence="1">
    <location>
        <begin position="454"/>
        <end position="466"/>
    </location>
</feature>
<gene>
    <name evidence="2" type="ORF">DMC30DRAFT_305070</name>
</gene>
<proteinExistence type="predicted"/>
<sequence length="827" mass="85293">MAGLGRVMARTSTPNHPRESTASSGAVRGAQRSSAYALRCCSFSGVSLSCACSSPSCSLRKPSSKAASFGWAKVAHVSARLPCPSLIPLLFCALSAHTAQLPSLRRDCASTGRPLALFRPRSPIRSPAPHGPRFGTSPSVHASTGQLRVRPIGHTKCRTPSQRPPLCPLRTAPSSLRRPLLPFRGRLAMLSRKQRLKAFFRKHFVPVDTPAHSPSPSGSAGPSPPQTRSSSRPQTPRSHHPPSGVTVADRPITQPRAHRRRRRRRTASPVGLPLYSAEPQAQEMSIFKSQDMSASGLDLSLSRATTGEGSYVEESEQEEDGEGDGEGVVGAAGRDHTELDDEEDEHSFFARPSIDVSGDGQARRGSMLLLTPPQTMGRPRSASEPLGAGAGAGRRGRSGSGTAAGSAPRPGLSPYLSHSPGGGSSPFASRSGLIDVPVRPPSPPLSPTTPPSRPSYFSHRSSRSSPINTLAASSPPSMGRPRASTLQRLMGSSANSSSSSLAIRGVAGGGVGVGAGGQAGRSPYGSLGAWASSSTMSVREQGISMPLPNSFVHSSFIFPKTGPTPQQVAFLSSRESLGAYGYGPGVAPPPPIPSSRVEGSANDASPPAFGYEPGQPAGLAAPVLPNGSGGSAGQARGRTRSGSAASAASLGGSPLARVVTLPPEEREADVRARVDSEATEVPERARAESAMDRRSVDLQGAHDGAPPCLPALDRDLGSLGLSLPPPSTSSPSPSPSPSPLPAFPSATPSIRAQRPPDIVTYAPTPTTSAAPSPRLSPGVGGLAFAPPSPALRMGGVESEVGTRLAASPGATRTGQPEEDEVKEGSRW</sequence>
<reference evidence="2 3" key="1">
    <citation type="submission" date="2019-03" db="EMBL/GenBank/DDBJ databases">
        <title>Rhodosporidium diobovatum UCD-FST 08-225 genome sequencing, assembly, and annotation.</title>
        <authorList>
            <person name="Fakankun I.U."/>
            <person name="Fristensky B."/>
            <person name="Levin D.B."/>
        </authorList>
    </citation>
    <scope>NUCLEOTIDE SEQUENCE [LARGE SCALE GENOMIC DNA]</scope>
    <source>
        <strain evidence="2 3">UCD-FST 08-225</strain>
    </source>
</reference>
<feature type="compositionally biased region" description="Low complexity" evidence="1">
    <location>
        <begin position="210"/>
        <end position="236"/>
    </location>
</feature>
<dbReference type="Proteomes" id="UP000311382">
    <property type="component" value="Unassembled WGS sequence"/>
</dbReference>
<dbReference type="STRING" id="5288.A0A5C5FTW5"/>
<feature type="region of interest" description="Disordered" evidence="1">
    <location>
        <begin position="207"/>
        <end position="277"/>
    </location>
</feature>
<feature type="compositionally biased region" description="Basic residues" evidence="1">
    <location>
        <begin position="256"/>
        <end position="266"/>
    </location>
</feature>
<dbReference type="OrthoDB" id="2804493at2759"/>
<evidence type="ECO:0000313" key="2">
    <source>
        <dbReference type="EMBL" id="TNY19424.1"/>
    </source>
</evidence>
<evidence type="ECO:0000256" key="1">
    <source>
        <dbReference type="SAM" id="MobiDB-lite"/>
    </source>
</evidence>
<dbReference type="EMBL" id="SOZI01000096">
    <property type="protein sequence ID" value="TNY19424.1"/>
    <property type="molecule type" value="Genomic_DNA"/>
</dbReference>
<feature type="region of interest" description="Disordered" evidence="1">
    <location>
        <begin position="304"/>
        <end position="499"/>
    </location>
</feature>
<feature type="compositionally biased region" description="Pro residues" evidence="1">
    <location>
        <begin position="438"/>
        <end position="453"/>
    </location>
</feature>
<accession>A0A5C5FTW5</accession>
<feature type="region of interest" description="Disordered" evidence="1">
    <location>
        <begin position="119"/>
        <end position="144"/>
    </location>
</feature>
<feature type="compositionally biased region" description="Basic and acidic residues" evidence="1">
    <location>
        <begin position="663"/>
        <end position="696"/>
    </location>
</feature>
<feature type="compositionally biased region" description="Acidic residues" evidence="1">
    <location>
        <begin position="311"/>
        <end position="325"/>
    </location>
</feature>
<evidence type="ECO:0008006" key="4">
    <source>
        <dbReference type="Google" id="ProtNLM"/>
    </source>
</evidence>
<feature type="compositionally biased region" description="Low complexity" evidence="1">
    <location>
        <begin position="400"/>
        <end position="410"/>
    </location>
</feature>
<feature type="compositionally biased region" description="Low complexity" evidence="1">
    <location>
        <begin position="633"/>
        <end position="657"/>
    </location>
</feature>
<feature type="compositionally biased region" description="Pro residues" evidence="1">
    <location>
        <begin position="723"/>
        <end position="742"/>
    </location>
</feature>
<feature type="region of interest" description="Disordered" evidence="1">
    <location>
        <begin position="584"/>
        <end position="827"/>
    </location>
</feature>
<organism evidence="2 3">
    <name type="scientific">Rhodotorula diobovata</name>
    <dbReference type="NCBI Taxonomy" id="5288"/>
    <lineage>
        <taxon>Eukaryota</taxon>
        <taxon>Fungi</taxon>
        <taxon>Dikarya</taxon>
        <taxon>Basidiomycota</taxon>
        <taxon>Pucciniomycotina</taxon>
        <taxon>Microbotryomycetes</taxon>
        <taxon>Sporidiobolales</taxon>
        <taxon>Sporidiobolaceae</taxon>
        <taxon>Rhodotorula</taxon>
    </lineage>
</organism>
<feature type="region of interest" description="Disordered" evidence="1">
    <location>
        <begin position="1"/>
        <end position="27"/>
    </location>
</feature>
<feature type="compositionally biased region" description="Low complexity" evidence="1">
    <location>
        <begin position="762"/>
        <end position="777"/>
    </location>
</feature>